<dbReference type="InterPro" id="IPR036365">
    <property type="entry name" value="PGBD-like_sf"/>
</dbReference>
<dbReference type="InterPro" id="IPR002477">
    <property type="entry name" value="Peptidoglycan-bd-like"/>
</dbReference>
<dbReference type="Proteomes" id="UP000183015">
    <property type="component" value="Unassembled WGS sequence"/>
</dbReference>
<dbReference type="InterPro" id="IPR036366">
    <property type="entry name" value="PGBDSf"/>
</dbReference>
<dbReference type="SUPFAM" id="SSF47090">
    <property type="entry name" value="PGBD-like"/>
    <property type="match status" value="1"/>
</dbReference>
<feature type="compositionally biased region" description="Low complexity" evidence="1">
    <location>
        <begin position="160"/>
        <end position="169"/>
    </location>
</feature>
<sequence>MARWKALPESLDPVAVRLVVRLRRMKDDSGLSLAQLAERTGYSASSWERYLGGRTLPPGEAVEALAALVGADVVPLLVLHETARGAWREPVAQPHARAATPTVAQIPADIADAADIKNAANAANTADPADTSGTPGSGDAAGAEGVVEEGDGEGVQRSGAADVPESAADAPPPAPPVARSARTWLPAPRTVLVSVVSALVGAVVALAVAPTSASTPAQPSAQASAQAAGARIPAVTASPVHYTCHYTRTDGRWYAGNSATSSDTVIDGMDGPDVAEVQCLLQRVGISPGGVDGSFGPMTLRALLAEQQDRHLSIDGQVGPQTWAALRG</sequence>
<feature type="domain" description="HTH cro/C1-type" evidence="2">
    <location>
        <begin position="22"/>
        <end position="76"/>
    </location>
</feature>
<dbReference type="SMART" id="SM00530">
    <property type="entry name" value="HTH_XRE"/>
    <property type="match status" value="1"/>
</dbReference>
<dbReference type="CDD" id="cd00093">
    <property type="entry name" value="HTH_XRE"/>
    <property type="match status" value="1"/>
</dbReference>
<dbReference type="InterPro" id="IPR001387">
    <property type="entry name" value="Cro/C1-type_HTH"/>
</dbReference>
<dbReference type="PROSITE" id="PS50943">
    <property type="entry name" value="HTH_CROC1"/>
    <property type="match status" value="1"/>
</dbReference>
<evidence type="ECO:0000313" key="3">
    <source>
        <dbReference type="EMBL" id="SEL47625.1"/>
    </source>
</evidence>
<organism evidence="3 4">
    <name type="scientific">Streptacidiphilus jiangxiensis</name>
    <dbReference type="NCBI Taxonomy" id="235985"/>
    <lineage>
        <taxon>Bacteria</taxon>
        <taxon>Bacillati</taxon>
        <taxon>Actinomycetota</taxon>
        <taxon>Actinomycetes</taxon>
        <taxon>Kitasatosporales</taxon>
        <taxon>Streptomycetaceae</taxon>
        <taxon>Streptacidiphilus</taxon>
    </lineage>
</organism>
<evidence type="ECO:0000259" key="2">
    <source>
        <dbReference type="PROSITE" id="PS50943"/>
    </source>
</evidence>
<dbReference type="STRING" id="235985.SAMN05414137_10934"/>
<feature type="compositionally biased region" description="Low complexity" evidence="1">
    <location>
        <begin position="122"/>
        <end position="131"/>
    </location>
</feature>
<dbReference type="EMBL" id="FOAZ01000009">
    <property type="protein sequence ID" value="SEL47625.1"/>
    <property type="molecule type" value="Genomic_DNA"/>
</dbReference>
<dbReference type="Pfam" id="PF01471">
    <property type="entry name" value="PG_binding_1"/>
    <property type="match status" value="1"/>
</dbReference>
<keyword evidence="4" id="KW-1185">Reference proteome</keyword>
<protein>
    <submittedName>
        <fullName evidence="3">Transcriptional regulator, contains XRE-family HTH domain</fullName>
    </submittedName>
</protein>
<evidence type="ECO:0000313" key="4">
    <source>
        <dbReference type="Proteomes" id="UP000183015"/>
    </source>
</evidence>
<dbReference type="OrthoDB" id="9815541at2"/>
<dbReference type="eggNOG" id="COG3409">
    <property type="taxonomic scope" value="Bacteria"/>
</dbReference>
<dbReference type="Gene3D" id="1.10.101.10">
    <property type="entry name" value="PGBD-like superfamily/PGBD"/>
    <property type="match status" value="1"/>
</dbReference>
<dbReference type="AlphaFoldDB" id="A0A1H7QJ46"/>
<reference evidence="4" key="1">
    <citation type="submission" date="2016-10" db="EMBL/GenBank/DDBJ databases">
        <authorList>
            <person name="Varghese N."/>
        </authorList>
    </citation>
    <scope>NUCLEOTIDE SEQUENCE [LARGE SCALE GENOMIC DNA]</scope>
    <source>
        <strain evidence="4">DSM 45096 / BCRC 16803 / CGMCC 4.1857 / CIP 109030 / JCM 12277 / KCTC 19219 / NBRC 100920 / 33214</strain>
    </source>
</reference>
<dbReference type="Gene3D" id="1.10.260.40">
    <property type="entry name" value="lambda repressor-like DNA-binding domains"/>
    <property type="match status" value="1"/>
</dbReference>
<dbReference type="InterPro" id="IPR010982">
    <property type="entry name" value="Lambda_DNA-bd_dom_sf"/>
</dbReference>
<name>A0A1H7QJ46_STRJI</name>
<evidence type="ECO:0000256" key="1">
    <source>
        <dbReference type="SAM" id="MobiDB-lite"/>
    </source>
</evidence>
<gene>
    <name evidence="3" type="ORF">SAMN05414137_10934</name>
</gene>
<feature type="region of interest" description="Disordered" evidence="1">
    <location>
        <begin position="122"/>
        <end position="177"/>
    </location>
</feature>
<accession>A0A1H7QJ46</accession>
<dbReference type="GO" id="GO:0003677">
    <property type="term" value="F:DNA binding"/>
    <property type="evidence" value="ECO:0007669"/>
    <property type="project" value="InterPro"/>
</dbReference>
<dbReference type="SUPFAM" id="SSF47413">
    <property type="entry name" value="lambda repressor-like DNA-binding domains"/>
    <property type="match status" value="1"/>
</dbReference>
<dbReference type="Pfam" id="PF13560">
    <property type="entry name" value="HTH_31"/>
    <property type="match status" value="1"/>
</dbReference>
<proteinExistence type="predicted"/>